<reference evidence="1 2" key="2">
    <citation type="journal article" date="2017" name="Syst. Appl. Microbiol.">
        <title>Soybeans inoculated with root zone soils of Canadian native legumes harbour diverse and novel Bradyrhizobium spp. that possess agricultural potential.</title>
        <authorList>
            <person name="Bromfield E.S.P."/>
            <person name="Cloutier S."/>
            <person name="Tambong J.T."/>
            <person name="Tran Thi T.V."/>
        </authorList>
    </citation>
    <scope>NUCLEOTIDE SEQUENCE [LARGE SCALE GENOMIC DNA]</scope>
    <source>
        <strain evidence="1 2">OO99</strain>
    </source>
</reference>
<sequence length="86" mass="9907">MDYRNYSIIKESSRYVAFDPNEPEIFRMCSVSLKRLHRGIDAMWLPTVGSSGRLIDEMAAPRWRRKWSMNPAGEIDLDAENARGAC</sequence>
<dbReference type="Proteomes" id="UP000215703">
    <property type="component" value="Chromosome"/>
</dbReference>
<gene>
    <name evidence="1" type="ORF">CIT37_07745</name>
</gene>
<dbReference type="RefSeq" id="WP_095426835.1">
    <property type="nucleotide sequence ID" value="NZ_CP029425.2"/>
</dbReference>
<dbReference type="KEGG" id="bot:CIT37_07745"/>
<dbReference type="AlphaFoldDB" id="A0A2U8P300"/>
<evidence type="ECO:0000313" key="2">
    <source>
        <dbReference type="Proteomes" id="UP000215703"/>
    </source>
</evidence>
<organism evidence="1 2">
    <name type="scientific">Bradyrhizobium ottawaense</name>
    <dbReference type="NCBI Taxonomy" id="931866"/>
    <lineage>
        <taxon>Bacteria</taxon>
        <taxon>Pseudomonadati</taxon>
        <taxon>Pseudomonadota</taxon>
        <taxon>Alphaproteobacteria</taxon>
        <taxon>Hyphomicrobiales</taxon>
        <taxon>Nitrobacteraceae</taxon>
        <taxon>Bradyrhizobium</taxon>
    </lineage>
</organism>
<dbReference type="EMBL" id="CP029425">
    <property type="protein sequence ID" value="AWL92103.1"/>
    <property type="molecule type" value="Genomic_DNA"/>
</dbReference>
<accession>A0A2U8P300</accession>
<reference evidence="1 2" key="1">
    <citation type="journal article" date="2014" name="Int. J. Syst. Evol. Microbiol.">
        <title>Bradyrhizobium ottawaense sp. nov., a symbiotic nitrogen fixing bacterium from root nodules of soybeans in Canada.</title>
        <authorList>
            <person name="Yu X."/>
            <person name="Cloutier S."/>
            <person name="Tambong J.T."/>
            <person name="Bromfield E.S."/>
        </authorList>
    </citation>
    <scope>NUCLEOTIDE SEQUENCE [LARGE SCALE GENOMIC DNA]</scope>
    <source>
        <strain evidence="1 2">OO99</strain>
    </source>
</reference>
<proteinExistence type="predicted"/>
<evidence type="ECO:0000313" key="1">
    <source>
        <dbReference type="EMBL" id="AWL92103.1"/>
    </source>
</evidence>
<protein>
    <submittedName>
        <fullName evidence="1">Uncharacterized protein</fullName>
    </submittedName>
</protein>
<name>A0A2U8P300_9BRAD</name>
<dbReference type="GeneID" id="92970529"/>